<comment type="caution">
    <text evidence="3">The sequence shown here is derived from an EMBL/GenBank/DDBJ whole genome shotgun (WGS) entry which is preliminary data.</text>
</comment>
<accession>A0A5J9VCJ4</accession>
<dbReference type="AlphaFoldDB" id="A0A5J9VCJ4"/>
<evidence type="ECO:0000313" key="4">
    <source>
        <dbReference type="Proteomes" id="UP000324897"/>
    </source>
</evidence>
<feature type="chain" id="PRO_5023824048" description="KIB1-4 beta-propeller domain-containing protein" evidence="1">
    <location>
        <begin position="29"/>
        <end position="455"/>
    </location>
</feature>
<evidence type="ECO:0000313" key="3">
    <source>
        <dbReference type="EMBL" id="TVU33839.1"/>
    </source>
</evidence>
<organism evidence="3 4">
    <name type="scientific">Eragrostis curvula</name>
    <name type="common">weeping love grass</name>
    <dbReference type="NCBI Taxonomy" id="38414"/>
    <lineage>
        <taxon>Eukaryota</taxon>
        <taxon>Viridiplantae</taxon>
        <taxon>Streptophyta</taxon>
        <taxon>Embryophyta</taxon>
        <taxon>Tracheophyta</taxon>
        <taxon>Spermatophyta</taxon>
        <taxon>Magnoliopsida</taxon>
        <taxon>Liliopsida</taxon>
        <taxon>Poales</taxon>
        <taxon>Poaceae</taxon>
        <taxon>PACMAD clade</taxon>
        <taxon>Chloridoideae</taxon>
        <taxon>Eragrostideae</taxon>
        <taxon>Eragrostidinae</taxon>
        <taxon>Eragrostis</taxon>
    </lineage>
</organism>
<protein>
    <recommendedName>
        <fullName evidence="2">KIB1-4 beta-propeller domain-containing protein</fullName>
    </recommendedName>
</protein>
<evidence type="ECO:0000256" key="1">
    <source>
        <dbReference type="SAM" id="SignalP"/>
    </source>
</evidence>
<gene>
    <name evidence="3" type="ORF">EJB05_15650</name>
</gene>
<dbReference type="EMBL" id="RWGY01000009">
    <property type="protein sequence ID" value="TVU33839.1"/>
    <property type="molecule type" value="Genomic_DNA"/>
</dbReference>
<name>A0A5J9VCJ4_9POAL</name>
<feature type="domain" description="KIB1-4 beta-propeller" evidence="2">
    <location>
        <begin position="91"/>
        <end position="378"/>
    </location>
</feature>
<dbReference type="Proteomes" id="UP000324897">
    <property type="component" value="Unassembled WGS sequence"/>
</dbReference>
<dbReference type="InterPro" id="IPR005174">
    <property type="entry name" value="KIB1-4_b-propeller"/>
</dbReference>
<dbReference type="PANTHER" id="PTHR33110:SF132">
    <property type="entry name" value="OS01G0520260 PROTEIN"/>
    <property type="match status" value="1"/>
</dbReference>
<evidence type="ECO:0000259" key="2">
    <source>
        <dbReference type="Pfam" id="PF03478"/>
    </source>
</evidence>
<keyword evidence="4" id="KW-1185">Reference proteome</keyword>
<sequence length="455" mass="49524">MAPPAVSWSDGLTVDLLLLVLLHLHCLADRASFAAVCRSWRQAQLLHCQRLAQGLVPPPRQISWLLSPSASPSRGPSITSFLSGSMRRIRSLPADLSRARLCGSYPGGWFAAVLGPCGGHVLANLFSDARIGLPHRMRLATFRFSSVTPIIVRAVVLSAAPDTGRCVAGAIVCGSSNVAFCRPGVDQYWTACDPEVSTFQDMVYYEGEALRGFHVLSANGNVGVFITDANAGRGDPFVIARDRYYIIGKHYLVGLLPLLPNSTSVTRYLVVSRQQLLMVVRYYCQEGAGGVCRTLLFRVFEMQAVTPSETFHWASWVEMGNLDCRVLFVGRGCSRAYEASELQGFTEGSVYFLDDANFDVSLALGNASEYPCRDVGMYSMSAATGRPSLGAPVYGAKTYLSVVDDKASNEAGNKVLVETKEEEALPTASKMLGTRWNFPSSQPFSKFSPPIWFAP</sequence>
<feature type="signal peptide" evidence="1">
    <location>
        <begin position="1"/>
        <end position="28"/>
    </location>
</feature>
<dbReference type="Gramene" id="TVU33839">
    <property type="protein sequence ID" value="TVU33839"/>
    <property type="gene ID" value="EJB05_15650"/>
</dbReference>
<proteinExistence type="predicted"/>
<reference evidence="3 4" key="1">
    <citation type="journal article" date="2019" name="Sci. Rep.">
        <title>A high-quality genome of Eragrostis curvula grass provides insights into Poaceae evolution and supports new strategies to enhance forage quality.</title>
        <authorList>
            <person name="Carballo J."/>
            <person name="Santos B.A.C.M."/>
            <person name="Zappacosta D."/>
            <person name="Garbus I."/>
            <person name="Selva J.P."/>
            <person name="Gallo C.A."/>
            <person name="Diaz A."/>
            <person name="Albertini E."/>
            <person name="Caccamo M."/>
            <person name="Echenique V."/>
        </authorList>
    </citation>
    <scope>NUCLEOTIDE SEQUENCE [LARGE SCALE GENOMIC DNA]</scope>
    <source>
        <strain evidence="4">cv. Victoria</strain>
        <tissue evidence="3">Leaf</tissue>
    </source>
</reference>
<keyword evidence="1" id="KW-0732">Signal</keyword>
<dbReference type="Pfam" id="PF03478">
    <property type="entry name" value="Beta-prop_KIB1-4"/>
    <property type="match status" value="1"/>
</dbReference>
<dbReference type="OrthoDB" id="642536at2759"/>
<feature type="non-terminal residue" evidence="3">
    <location>
        <position position="1"/>
    </location>
</feature>
<dbReference type="PANTHER" id="PTHR33110">
    <property type="entry name" value="F-BOX/KELCH-REPEAT PROTEIN-RELATED"/>
    <property type="match status" value="1"/>
</dbReference>